<evidence type="ECO:0000313" key="9">
    <source>
        <dbReference type="EMBL" id="KTC64558.1"/>
    </source>
</evidence>
<dbReference type="AlphaFoldDB" id="A0A0W0R0P4"/>
<dbReference type="InterPro" id="IPR001750">
    <property type="entry name" value="ND/Mrp_TM"/>
</dbReference>
<accession>A0A0W0R0P4</accession>
<evidence type="ECO:0000256" key="6">
    <source>
        <dbReference type="SAM" id="Phobius"/>
    </source>
</evidence>
<dbReference type="PANTHER" id="PTHR42829:SF2">
    <property type="entry name" value="NADH-UBIQUINONE OXIDOREDUCTASE CHAIN 5"/>
    <property type="match status" value="1"/>
</dbReference>
<geneLocation type="plasmid" evidence="10 12">
    <name>24</name>
</geneLocation>
<evidence type="ECO:0000259" key="7">
    <source>
        <dbReference type="Pfam" id="PF00361"/>
    </source>
</evidence>
<keyword evidence="4 6" id="KW-0472">Membrane</keyword>
<evidence type="ECO:0000313" key="11">
    <source>
        <dbReference type="Proteomes" id="UP000054859"/>
    </source>
</evidence>
<gene>
    <name evidence="9" type="primary">nuoL</name>
    <name evidence="9" type="ORF">Lade_1852</name>
    <name evidence="10" type="ORF">NCTC12735_01570</name>
</gene>
<reference evidence="9 11" key="1">
    <citation type="submission" date="2015-11" db="EMBL/GenBank/DDBJ databases">
        <title>Identification of large and diverse effector repertoires of 38 Legionella species.</title>
        <authorList>
            <person name="Burstein D."/>
            <person name="Amaro F."/>
            <person name="Zusman T."/>
            <person name="Lifshitz Z."/>
            <person name="Cohen O."/>
            <person name="Gilbert J.A."/>
            <person name="Pupko T."/>
            <person name="Shuman H.A."/>
            <person name="Segal G."/>
        </authorList>
    </citation>
    <scope>NUCLEOTIDE SEQUENCE [LARGE SCALE GENOMIC DNA]</scope>
    <source>
        <strain evidence="9 11">1762-AUS-E</strain>
    </source>
</reference>
<dbReference type="KEGG" id="ladl:NCTC12735_01570"/>
<dbReference type="PANTHER" id="PTHR42829">
    <property type="entry name" value="NADH-UBIQUINONE OXIDOREDUCTASE CHAIN 5"/>
    <property type="match status" value="1"/>
</dbReference>
<feature type="transmembrane region" description="Helical" evidence="6">
    <location>
        <begin position="637"/>
        <end position="657"/>
    </location>
</feature>
<dbReference type="RefSeq" id="WP_058462922.1">
    <property type="nucleotide sequence ID" value="NZ_CAAAHS010000006.1"/>
</dbReference>
<dbReference type="GO" id="GO:0003954">
    <property type="term" value="F:NADH dehydrogenase activity"/>
    <property type="evidence" value="ECO:0007669"/>
    <property type="project" value="TreeGrafter"/>
</dbReference>
<feature type="transmembrane region" description="Helical" evidence="6">
    <location>
        <begin position="347"/>
        <end position="369"/>
    </location>
</feature>
<feature type="transmembrane region" description="Helical" evidence="6">
    <location>
        <begin position="473"/>
        <end position="494"/>
    </location>
</feature>
<feature type="transmembrane region" description="Helical" evidence="6">
    <location>
        <begin position="430"/>
        <end position="452"/>
    </location>
</feature>
<dbReference type="GO" id="GO:0016020">
    <property type="term" value="C:membrane"/>
    <property type="evidence" value="ECO:0007669"/>
    <property type="project" value="UniProtKB-SubCell"/>
</dbReference>
<feature type="transmembrane region" description="Helical" evidence="6">
    <location>
        <begin position="264"/>
        <end position="282"/>
    </location>
</feature>
<sequence length="658" mass="72538">MVSVLISCLIIVLAPLVGSVIAGFFRKQIGRVGAHSVTIIGVGISFILALLVAYQILSGSAPILNTNLYTWASGNEIFPFAFHIGFMIDQLTVVMMVIVTFVSLLVHIYSIGYMADDDGYQRFFSYISLFTFMMLMLVTANNFLQLFFGWEGVGLVSYLLIGFWYQKESALQGSLKAFLVNRVGDFGFVLGIGLVLAYAGTLDYSTVFNNVDNFSNSTIELFRGHSWSVVTVTCILLFIGAMGKSAQVPLHVWLPESMEGPTPISALIHAATMVTAGVFMVARISPLIEFSTTALSVVLVIGATGALFTGILAIVMNDIKRVVAYSTLSQLGYMMVAMGASAYDAGIFHLLTHACFKALLFLAAGSVIIGMHHEQDMRQMGGLWRKMPITYITFLIGSLALCAIPPFAGFFSKDTIIEAASLSQIPGSAYAYFCVAAGAFVTALYTFRAFFMTFHGTPRMDEHTWDHVHESPWVVWLPLVLLAIPSVIIGYILYMPMLFNQPTLLNQSVFVLPQHNVLAELGREISSPLHSIVEAFVSPVFWISLGGILLAWVAYLAVPTLPGKLAARFSLIYRILRDKFGFDGFYDRVFVRGSKALGRLFYNVGDRKLIDGLIVNGSAHTVRWFAQKGRYLQSGYLYHYITVMVFGLLAFLFWLLLG</sequence>
<feature type="transmembrane region" description="Helical" evidence="6">
    <location>
        <begin position="146"/>
        <end position="165"/>
    </location>
</feature>
<dbReference type="InterPro" id="IPR001516">
    <property type="entry name" value="Proton_antipo_N"/>
</dbReference>
<dbReference type="EC" id="1.6.99.5" evidence="10"/>
<dbReference type="Proteomes" id="UP000054859">
    <property type="component" value="Unassembled WGS sequence"/>
</dbReference>
<proteinExistence type="predicted"/>
<dbReference type="GO" id="GO:0015990">
    <property type="term" value="P:electron transport coupled proton transport"/>
    <property type="evidence" value="ECO:0007669"/>
    <property type="project" value="TreeGrafter"/>
</dbReference>
<evidence type="ECO:0000259" key="8">
    <source>
        <dbReference type="Pfam" id="PF00662"/>
    </source>
</evidence>
<dbReference type="Pfam" id="PF00361">
    <property type="entry name" value="Proton_antipo_M"/>
    <property type="match status" value="1"/>
</dbReference>
<evidence type="ECO:0000256" key="4">
    <source>
        <dbReference type="ARBA" id="ARBA00023136"/>
    </source>
</evidence>
<dbReference type="InterPro" id="IPR018393">
    <property type="entry name" value="NADHpl_OxRdtase_5_subgr"/>
</dbReference>
<evidence type="ECO:0000256" key="1">
    <source>
        <dbReference type="ARBA" id="ARBA00004127"/>
    </source>
</evidence>
<protein>
    <submittedName>
        <fullName evidence="9">NADH-quinone oxidoreductase chain L</fullName>
        <ecNumber evidence="10">1.6.99.5</ecNumber>
    </submittedName>
</protein>
<evidence type="ECO:0000256" key="2">
    <source>
        <dbReference type="ARBA" id="ARBA00022692"/>
    </source>
</evidence>
<feature type="domain" description="NADH:quinone oxidoreductase/Mrp antiporter transmembrane" evidence="7">
    <location>
        <begin position="140"/>
        <end position="423"/>
    </location>
</feature>
<dbReference type="PATRIC" id="fig|45056.6.peg.1914"/>
<comment type="subcellular location">
    <subcellularLocation>
        <location evidence="1">Endomembrane system</location>
        <topology evidence="1">Multi-pass membrane protein</topology>
    </subcellularLocation>
    <subcellularLocation>
        <location evidence="5">Membrane</location>
        <topology evidence="5">Multi-pass membrane protein</topology>
    </subcellularLocation>
</comment>
<dbReference type="GO" id="GO:0008137">
    <property type="term" value="F:NADH dehydrogenase (ubiquinone) activity"/>
    <property type="evidence" value="ECO:0007669"/>
    <property type="project" value="InterPro"/>
</dbReference>
<evidence type="ECO:0000313" key="10">
    <source>
        <dbReference type="EMBL" id="VEH85926.1"/>
    </source>
</evidence>
<dbReference type="EMBL" id="LNKA01000019">
    <property type="protein sequence ID" value="KTC64558.1"/>
    <property type="molecule type" value="Genomic_DNA"/>
</dbReference>
<dbReference type="InterPro" id="IPR003945">
    <property type="entry name" value="NU5C-like"/>
</dbReference>
<keyword evidence="10" id="KW-0560">Oxidoreductase</keyword>
<name>A0A0W0R0P4_9GAMM</name>
<feature type="transmembrane region" description="Helical" evidence="6">
    <location>
        <begin position="186"/>
        <end position="204"/>
    </location>
</feature>
<feature type="transmembrane region" description="Helical" evidence="6">
    <location>
        <begin position="389"/>
        <end position="410"/>
    </location>
</feature>
<keyword evidence="11" id="KW-1185">Reference proteome</keyword>
<dbReference type="Gene3D" id="1.20.5.2700">
    <property type="match status" value="1"/>
</dbReference>
<keyword evidence="10" id="KW-0614">Plasmid</keyword>
<keyword evidence="2 5" id="KW-0812">Transmembrane</keyword>
<dbReference type="PRINTS" id="PR01434">
    <property type="entry name" value="NADHDHGNASE5"/>
</dbReference>
<feature type="transmembrane region" description="Helical" evidence="6">
    <location>
        <begin position="536"/>
        <end position="558"/>
    </location>
</feature>
<feature type="transmembrane region" description="Helical" evidence="6">
    <location>
        <begin position="123"/>
        <end position="140"/>
    </location>
</feature>
<feature type="transmembrane region" description="Helical" evidence="6">
    <location>
        <begin position="6"/>
        <end position="25"/>
    </location>
</feature>
<reference evidence="10 12" key="2">
    <citation type="submission" date="2018-12" db="EMBL/GenBank/DDBJ databases">
        <authorList>
            <consortium name="Pathogen Informatics"/>
        </authorList>
    </citation>
    <scope>NUCLEOTIDE SEQUENCE [LARGE SCALE GENOMIC DNA]</scope>
    <source>
        <strain evidence="10 12">NCTC12735</strain>
        <plasmid evidence="12">24</plasmid>
    </source>
</reference>
<evidence type="ECO:0000256" key="3">
    <source>
        <dbReference type="ARBA" id="ARBA00022989"/>
    </source>
</evidence>
<dbReference type="PRINTS" id="PR01435">
    <property type="entry name" value="NPOXDRDTASE5"/>
</dbReference>
<dbReference type="GO" id="GO:0012505">
    <property type="term" value="C:endomembrane system"/>
    <property type="evidence" value="ECO:0007669"/>
    <property type="project" value="UniProtKB-SubCell"/>
</dbReference>
<evidence type="ECO:0000313" key="12">
    <source>
        <dbReference type="Proteomes" id="UP000281170"/>
    </source>
</evidence>
<dbReference type="Pfam" id="PF00662">
    <property type="entry name" value="Proton_antipo_N"/>
    <property type="match status" value="1"/>
</dbReference>
<dbReference type="NCBIfam" id="NF005141">
    <property type="entry name" value="PRK06590.1"/>
    <property type="match status" value="1"/>
</dbReference>
<feature type="transmembrane region" description="Helical" evidence="6">
    <location>
        <begin position="77"/>
        <end position="102"/>
    </location>
</feature>
<feature type="transmembrane region" description="Helical" evidence="6">
    <location>
        <begin position="37"/>
        <end position="57"/>
    </location>
</feature>
<dbReference type="NCBIfam" id="TIGR01974">
    <property type="entry name" value="NDH_I_L"/>
    <property type="match status" value="1"/>
</dbReference>
<dbReference type="STRING" id="45056.Lade_1852"/>
<keyword evidence="3 6" id="KW-1133">Transmembrane helix</keyword>
<organism evidence="9 11">
    <name type="scientific">Legionella adelaidensis</name>
    <dbReference type="NCBI Taxonomy" id="45056"/>
    <lineage>
        <taxon>Bacteria</taxon>
        <taxon>Pseudomonadati</taxon>
        <taxon>Pseudomonadota</taxon>
        <taxon>Gammaproteobacteria</taxon>
        <taxon>Legionellales</taxon>
        <taxon>Legionellaceae</taxon>
        <taxon>Legionella</taxon>
    </lineage>
</organism>
<dbReference type="EMBL" id="LR134433">
    <property type="protein sequence ID" value="VEH85926.1"/>
    <property type="molecule type" value="Genomic_DNA"/>
</dbReference>
<feature type="domain" description="NADH-Ubiquinone oxidoreductase (complex I) chain 5 N-terminal" evidence="8">
    <location>
        <begin position="80"/>
        <end position="124"/>
    </location>
</feature>
<dbReference type="Proteomes" id="UP000281170">
    <property type="component" value="Plasmid 24"/>
</dbReference>
<feature type="transmembrane region" description="Helical" evidence="6">
    <location>
        <begin position="294"/>
        <end position="315"/>
    </location>
</feature>
<evidence type="ECO:0000256" key="5">
    <source>
        <dbReference type="RuleBase" id="RU000320"/>
    </source>
</evidence>
<feature type="transmembrane region" description="Helical" evidence="6">
    <location>
        <begin position="224"/>
        <end position="243"/>
    </location>
</feature>
<dbReference type="GO" id="GO:0042773">
    <property type="term" value="P:ATP synthesis coupled electron transport"/>
    <property type="evidence" value="ECO:0007669"/>
    <property type="project" value="InterPro"/>
</dbReference>